<dbReference type="AlphaFoldDB" id="A0A415P9X1"/>
<keyword evidence="14" id="KW-0862">Zinc</keyword>
<evidence type="ECO:0000256" key="5">
    <source>
        <dbReference type="ARBA" id="ARBA00004496"/>
    </source>
</evidence>
<dbReference type="InterPro" id="IPR016037">
    <property type="entry name" value="DHQ_synth_AroB"/>
</dbReference>
<evidence type="ECO:0000313" key="23">
    <source>
        <dbReference type="Proteomes" id="UP000284868"/>
    </source>
</evidence>
<evidence type="ECO:0000256" key="16">
    <source>
        <dbReference type="ARBA" id="ARBA00023141"/>
    </source>
</evidence>
<evidence type="ECO:0000256" key="2">
    <source>
        <dbReference type="ARBA" id="ARBA00001911"/>
    </source>
</evidence>
<evidence type="ECO:0000256" key="1">
    <source>
        <dbReference type="ARBA" id="ARBA00001393"/>
    </source>
</evidence>
<dbReference type="PANTHER" id="PTHR43622">
    <property type="entry name" value="3-DEHYDROQUINATE SYNTHASE"/>
    <property type="match status" value="1"/>
</dbReference>
<dbReference type="OrthoDB" id="9806583at2"/>
<evidence type="ECO:0000256" key="6">
    <source>
        <dbReference type="ARBA" id="ARBA00004661"/>
    </source>
</evidence>
<comment type="caution">
    <text evidence="22">The sequence shown here is derived from an EMBL/GenBank/DDBJ whole genome shotgun (WGS) entry which is preliminary data.</text>
</comment>
<evidence type="ECO:0000256" key="18">
    <source>
        <dbReference type="ARBA" id="ARBA00023285"/>
    </source>
</evidence>
<dbReference type="EMBL" id="QRPK01000035">
    <property type="protein sequence ID" value="RHM09552.1"/>
    <property type="molecule type" value="Genomic_DNA"/>
</dbReference>
<dbReference type="GO" id="GO:0003856">
    <property type="term" value="F:3-dehydroquinate synthase activity"/>
    <property type="evidence" value="ECO:0007669"/>
    <property type="project" value="UniProtKB-UniRule"/>
</dbReference>
<keyword evidence="23" id="KW-1185">Reference proteome</keyword>
<feature type="domain" description="3-dehydroquinate synthase N-terminal" evidence="20">
    <location>
        <begin position="61"/>
        <end position="172"/>
    </location>
</feature>
<evidence type="ECO:0000256" key="9">
    <source>
        <dbReference type="ARBA" id="ARBA00017684"/>
    </source>
</evidence>
<dbReference type="InterPro" id="IPR030963">
    <property type="entry name" value="DHQ_synth_fam"/>
</dbReference>
<dbReference type="GO" id="GO:0008652">
    <property type="term" value="P:amino acid biosynthetic process"/>
    <property type="evidence" value="ECO:0007669"/>
    <property type="project" value="UniProtKB-KW"/>
</dbReference>
<evidence type="ECO:0000256" key="19">
    <source>
        <dbReference type="NCBIfam" id="TIGR01357"/>
    </source>
</evidence>
<dbReference type="RefSeq" id="WP_118365678.1">
    <property type="nucleotide sequence ID" value="NZ_QRPK01000035.1"/>
</dbReference>
<dbReference type="GO" id="GO:0005737">
    <property type="term" value="C:cytoplasm"/>
    <property type="evidence" value="ECO:0007669"/>
    <property type="project" value="UniProtKB-SubCell"/>
</dbReference>
<evidence type="ECO:0000256" key="17">
    <source>
        <dbReference type="ARBA" id="ARBA00023239"/>
    </source>
</evidence>
<keyword evidence="16" id="KW-0057">Aromatic amino acid biosynthesis</keyword>
<comment type="subcellular location">
    <subcellularLocation>
        <location evidence="5">Cytoplasm</location>
    </subcellularLocation>
</comment>
<dbReference type="Pfam" id="PF24621">
    <property type="entry name" value="DHQS_C"/>
    <property type="match status" value="1"/>
</dbReference>
<evidence type="ECO:0000256" key="13">
    <source>
        <dbReference type="ARBA" id="ARBA00022741"/>
    </source>
</evidence>
<evidence type="ECO:0000256" key="8">
    <source>
        <dbReference type="ARBA" id="ARBA00013031"/>
    </source>
</evidence>
<dbReference type="InterPro" id="IPR050071">
    <property type="entry name" value="Dehydroquinate_synthase"/>
</dbReference>
<comment type="pathway">
    <text evidence="6">Metabolic intermediate biosynthesis; chorismate biosynthesis; chorismate from D-erythrose 4-phosphate and phosphoenolpyruvate: step 2/7.</text>
</comment>
<evidence type="ECO:0000256" key="10">
    <source>
        <dbReference type="ARBA" id="ARBA00022490"/>
    </source>
</evidence>
<accession>A0A415P9X1</accession>
<dbReference type="Proteomes" id="UP000284868">
    <property type="component" value="Unassembled WGS sequence"/>
</dbReference>
<dbReference type="PIRSF" id="PIRSF001455">
    <property type="entry name" value="DHQ_synth"/>
    <property type="match status" value="1"/>
</dbReference>
<evidence type="ECO:0000256" key="7">
    <source>
        <dbReference type="ARBA" id="ARBA00005412"/>
    </source>
</evidence>
<name>A0A415P9X1_9FIRM</name>
<dbReference type="GO" id="GO:0000166">
    <property type="term" value="F:nucleotide binding"/>
    <property type="evidence" value="ECO:0007669"/>
    <property type="project" value="UniProtKB-KW"/>
</dbReference>
<keyword evidence="13" id="KW-0547">Nucleotide-binding</keyword>
<evidence type="ECO:0000256" key="12">
    <source>
        <dbReference type="ARBA" id="ARBA00022723"/>
    </source>
</evidence>
<evidence type="ECO:0000259" key="21">
    <source>
        <dbReference type="Pfam" id="PF24621"/>
    </source>
</evidence>
<dbReference type="Gene3D" id="1.20.1090.10">
    <property type="entry name" value="Dehydroquinate synthase-like - alpha domain"/>
    <property type="match status" value="1"/>
</dbReference>
<dbReference type="GO" id="GO:0046872">
    <property type="term" value="F:metal ion binding"/>
    <property type="evidence" value="ECO:0007669"/>
    <property type="project" value="UniProtKB-KW"/>
</dbReference>
<evidence type="ECO:0000256" key="11">
    <source>
        <dbReference type="ARBA" id="ARBA00022605"/>
    </source>
</evidence>
<reference evidence="22 23" key="1">
    <citation type="submission" date="2018-08" db="EMBL/GenBank/DDBJ databases">
        <title>A genome reference for cultivated species of the human gut microbiota.</title>
        <authorList>
            <person name="Zou Y."/>
            <person name="Xue W."/>
            <person name="Luo G."/>
        </authorList>
    </citation>
    <scope>NUCLEOTIDE SEQUENCE [LARGE SCALE GENOMIC DNA]</scope>
    <source>
        <strain evidence="22 23">AF35-6BH</strain>
    </source>
</reference>
<dbReference type="FunFam" id="3.40.50.1970:FF:000007">
    <property type="entry name" value="Pentafunctional AROM polypeptide"/>
    <property type="match status" value="1"/>
</dbReference>
<keyword evidence="12" id="KW-0479">Metal-binding</keyword>
<keyword evidence="17 22" id="KW-0456">Lyase</keyword>
<dbReference type="GO" id="GO:0009423">
    <property type="term" value="P:chorismate biosynthetic process"/>
    <property type="evidence" value="ECO:0007669"/>
    <property type="project" value="UniProtKB-UniRule"/>
</dbReference>
<dbReference type="CDD" id="cd08195">
    <property type="entry name" value="DHQS"/>
    <property type="match status" value="1"/>
</dbReference>
<feature type="domain" description="3-dehydroquinate synthase C-terminal" evidence="21">
    <location>
        <begin position="174"/>
        <end position="301"/>
    </location>
</feature>
<protein>
    <recommendedName>
        <fullName evidence="9 19">3-dehydroquinate synthase</fullName>
        <ecNumber evidence="8 19">4.2.3.4</ecNumber>
    </recommendedName>
</protein>
<dbReference type="GO" id="GO:0009073">
    <property type="term" value="P:aromatic amino acid family biosynthetic process"/>
    <property type="evidence" value="ECO:0007669"/>
    <property type="project" value="UniProtKB-KW"/>
</dbReference>
<evidence type="ECO:0000313" key="22">
    <source>
        <dbReference type="EMBL" id="RHM09552.1"/>
    </source>
</evidence>
<comment type="cofactor">
    <cofactor evidence="2">
        <name>NAD(+)</name>
        <dbReference type="ChEBI" id="CHEBI:57540"/>
    </cofactor>
</comment>
<keyword evidence="11" id="KW-0028">Amino-acid biosynthesis</keyword>
<proteinExistence type="inferred from homology"/>
<keyword evidence="10" id="KW-0963">Cytoplasm</keyword>
<evidence type="ECO:0000256" key="14">
    <source>
        <dbReference type="ARBA" id="ARBA00022833"/>
    </source>
</evidence>
<comment type="similarity">
    <text evidence="7">Belongs to the sugar phosphate cyclases superfamily. Dehydroquinate synthase family.</text>
</comment>
<sequence length="334" mass="37250">MKLHVDLKENGYDILVEHGILAHIQEVVDLKRKVMIITDENVPKAYTDTIAKQCKEAYIEVLPAGEASKQLSTFQALCEKLLNNHFSRKDCVLALGGGVIGDVSGFVASAYMRGIDFIQVPTTTLSQIDSSIGGKVAVNLNEVKNIIGAFYQPCKVIIDPDTLQSLPKRHYINGLIEALKAGLIYDASLFELFESEDIQAVYDTILYKALCVKKAVVEKDEKEQNLRKILNFGHTIGHAIESYYHLEEYLHGECVAMGMLYFIDDPSLKQRVLRVYERLGIQKETSFDPTSIYHLLCNDKKASGNSVTCVHVKELGKAELIETPLELLKTKLGG</sequence>
<comment type="cofactor">
    <cofactor evidence="4">
        <name>Zn(2+)</name>
        <dbReference type="ChEBI" id="CHEBI:29105"/>
    </cofactor>
</comment>
<comment type="catalytic activity">
    <reaction evidence="1">
        <text>7-phospho-2-dehydro-3-deoxy-D-arabino-heptonate = 3-dehydroquinate + phosphate</text>
        <dbReference type="Rhea" id="RHEA:21968"/>
        <dbReference type="ChEBI" id="CHEBI:32364"/>
        <dbReference type="ChEBI" id="CHEBI:43474"/>
        <dbReference type="ChEBI" id="CHEBI:58394"/>
        <dbReference type="EC" id="4.2.3.4"/>
    </reaction>
</comment>
<organism evidence="22 23">
    <name type="scientific">Amedibacillus dolichus</name>
    <dbReference type="NCBI Taxonomy" id="31971"/>
    <lineage>
        <taxon>Bacteria</taxon>
        <taxon>Bacillati</taxon>
        <taxon>Bacillota</taxon>
        <taxon>Erysipelotrichia</taxon>
        <taxon>Erysipelotrichales</taxon>
        <taxon>Erysipelotrichaceae</taxon>
        <taxon>Amedibacillus</taxon>
    </lineage>
</organism>
<dbReference type="NCBIfam" id="TIGR01357">
    <property type="entry name" value="aroB"/>
    <property type="match status" value="1"/>
</dbReference>
<dbReference type="InterPro" id="IPR030960">
    <property type="entry name" value="DHQS/DOIS_N"/>
</dbReference>
<evidence type="ECO:0000256" key="15">
    <source>
        <dbReference type="ARBA" id="ARBA00023027"/>
    </source>
</evidence>
<gene>
    <name evidence="22" type="primary">aroB</name>
    <name evidence="22" type="ORF">DWZ83_07075</name>
</gene>
<dbReference type="SUPFAM" id="SSF56796">
    <property type="entry name" value="Dehydroquinate synthase-like"/>
    <property type="match status" value="1"/>
</dbReference>
<keyword evidence="15" id="KW-0520">NAD</keyword>
<dbReference type="Pfam" id="PF01761">
    <property type="entry name" value="DHQ_synthase"/>
    <property type="match status" value="1"/>
</dbReference>
<evidence type="ECO:0000256" key="4">
    <source>
        <dbReference type="ARBA" id="ARBA00001947"/>
    </source>
</evidence>
<dbReference type="InterPro" id="IPR056179">
    <property type="entry name" value="DHQS_C"/>
</dbReference>
<dbReference type="PANTHER" id="PTHR43622:SF7">
    <property type="entry name" value="3-DEHYDROQUINATE SYNTHASE, CHLOROPLASTIC"/>
    <property type="match status" value="1"/>
</dbReference>
<dbReference type="Gene3D" id="3.40.50.1970">
    <property type="match status" value="1"/>
</dbReference>
<dbReference type="EC" id="4.2.3.4" evidence="8 19"/>
<comment type="cofactor">
    <cofactor evidence="3">
        <name>Co(2+)</name>
        <dbReference type="ChEBI" id="CHEBI:48828"/>
    </cofactor>
</comment>
<evidence type="ECO:0000259" key="20">
    <source>
        <dbReference type="Pfam" id="PF01761"/>
    </source>
</evidence>
<keyword evidence="18" id="KW-0170">Cobalt</keyword>
<evidence type="ECO:0000256" key="3">
    <source>
        <dbReference type="ARBA" id="ARBA00001941"/>
    </source>
</evidence>